<dbReference type="EnsemblPlants" id="PGSC0003DMT400005624">
    <property type="protein sequence ID" value="PGSC0003DMT400005624"/>
    <property type="gene ID" value="PGSC0003DMG400002204"/>
</dbReference>
<feature type="transmembrane region" description="Helical" evidence="1">
    <location>
        <begin position="20"/>
        <end position="41"/>
    </location>
</feature>
<dbReference type="OrthoDB" id="741027at2759"/>
<keyword evidence="1" id="KW-0812">Transmembrane</keyword>
<evidence type="ECO:0000313" key="3">
    <source>
        <dbReference type="Proteomes" id="UP000011115"/>
    </source>
</evidence>
<accession>M0ZQ70</accession>
<reference evidence="3" key="1">
    <citation type="journal article" date="2011" name="Nature">
        <title>Genome sequence and analysis of the tuber crop potato.</title>
        <authorList>
            <consortium name="The Potato Genome Sequencing Consortium"/>
        </authorList>
    </citation>
    <scope>NUCLEOTIDE SEQUENCE [LARGE SCALE GENOMIC DNA]</scope>
    <source>
        <strain evidence="3">cv. DM1-3 516 R44</strain>
    </source>
</reference>
<gene>
    <name evidence="2" type="primary">LOC102578674</name>
</gene>
<dbReference type="ExpressionAtlas" id="M0ZQ70">
    <property type="expression patterns" value="baseline"/>
</dbReference>
<sequence>MILAPLDDLKLRCLASYCAIWQVMTNLLYFCGMCTLVKELLLLRYFSKEVRGSVEVPESDVVQACRRLLGERQSPNVLRLLEAINE</sequence>
<organism evidence="2 3">
    <name type="scientific">Solanum tuberosum</name>
    <name type="common">Potato</name>
    <dbReference type="NCBI Taxonomy" id="4113"/>
    <lineage>
        <taxon>Eukaryota</taxon>
        <taxon>Viridiplantae</taxon>
        <taxon>Streptophyta</taxon>
        <taxon>Embryophyta</taxon>
        <taxon>Tracheophyta</taxon>
        <taxon>Spermatophyta</taxon>
        <taxon>Magnoliopsida</taxon>
        <taxon>eudicotyledons</taxon>
        <taxon>Gunneridae</taxon>
        <taxon>Pentapetalae</taxon>
        <taxon>asterids</taxon>
        <taxon>lamiids</taxon>
        <taxon>Solanales</taxon>
        <taxon>Solanaceae</taxon>
        <taxon>Solanoideae</taxon>
        <taxon>Solaneae</taxon>
        <taxon>Solanum</taxon>
    </lineage>
</organism>
<protein>
    <submittedName>
        <fullName evidence="2">Pollen specific protein sf21</fullName>
    </submittedName>
</protein>
<dbReference type="HOGENOM" id="CLU_2502341_0_0_1"/>
<evidence type="ECO:0000313" key="2">
    <source>
        <dbReference type="EnsemblPlants" id="PGSC0003DMT400005624"/>
    </source>
</evidence>
<dbReference type="Proteomes" id="UP000011115">
    <property type="component" value="Unassembled WGS sequence"/>
</dbReference>
<proteinExistence type="predicted"/>
<keyword evidence="3" id="KW-1185">Reference proteome</keyword>
<dbReference type="AlphaFoldDB" id="M0ZQ70"/>
<reference evidence="2" key="2">
    <citation type="submission" date="2015-06" db="UniProtKB">
        <authorList>
            <consortium name="EnsemblPlants"/>
        </authorList>
    </citation>
    <scope>IDENTIFICATION</scope>
    <source>
        <strain evidence="2">DM1-3 516 R44</strain>
    </source>
</reference>
<dbReference type="PANTHER" id="PTHR11034">
    <property type="entry name" value="N-MYC DOWNSTREAM REGULATED"/>
    <property type="match status" value="1"/>
</dbReference>
<name>M0ZQ70_SOLTU</name>
<dbReference type="Gramene" id="PGSC0003DMT400005624">
    <property type="protein sequence ID" value="PGSC0003DMT400005624"/>
    <property type="gene ID" value="PGSC0003DMG400002204"/>
</dbReference>
<dbReference type="InterPro" id="IPR004142">
    <property type="entry name" value="NDRG"/>
</dbReference>
<evidence type="ECO:0000256" key="1">
    <source>
        <dbReference type="SAM" id="Phobius"/>
    </source>
</evidence>
<keyword evidence="1" id="KW-1133">Transmembrane helix</keyword>
<keyword evidence="1" id="KW-0472">Membrane</keyword>
<dbReference type="Pfam" id="PF03096">
    <property type="entry name" value="Ndr"/>
    <property type="match status" value="1"/>
</dbReference>